<evidence type="ECO:0000256" key="1">
    <source>
        <dbReference type="SAM" id="MobiDB-lite"/>
    </source>
</evidence>
<proteinExistence type="predicted"/>
<feature type="compositionally biased region" description="Polar residues" evidence="1">
    <location>
        <begin position="110"/>
        <end position="122"/>
    </location>
</feature>
<evidence type="ECO:0000313" key="3">
    <source>
        <dbReference type="RefSeq" id="XP_032801458.1"/>
    </source>
</evidence>
<evidence type="ECO:0000313" key="2">
    <source>
        <dbReference type="Proteomes" id="UP001318040"/>
    </source>
</evidence>
<dbReference type="AlphaFoldDB" id="A0AAJ7WM02"/>
<dbReference type="RefSeq" id="XP_032801458.1">
    <property type="nucleotide sequence ID" value="XM_032945567.1"/>
</dbReference>
<sequence length="236" mass="25370">MVTVMMMAEVGGGDEEDGVNVRGHDADGGGEDIDFADKIMNVAEFERNRSGEVRDDDDGGVGDDELSDNSLHSGECDNVNNDPDIFFKDDFSVSSVETRNSPPADAPARSFSTIASRSSATRPTGMEETKADLGHGRGASRGDFKGRARGPVTQELAPPSRSGRQAARNRGRAAVYWSSPPQRPRGLARRRSKKSAGAGAPVDDPWTEWVCEQIEAAVEHELVEEGGHVPDPIFML</sequence>
<feature type="region of interest" description="Disordered" evidence="1">
    <location>
        <begin position="47"/>
        <end position="81"/>
    </location>
</feature>
<accession>A0AAJ7WM02</accession>
<dbReference type="KEGG" id="pmrn:116938450"/>
<reference evidence="3" key="1">
    <citation type="submission" date="2025-08" db="UniProtKB">
        <authorList>
            <consortium name="RefSeq"/>
        </authorList>
    </citation>
    <scope>IDENTIFICATION</scope>
    <source>
        <tissue evidence="3">Sperm</tissue>
    </source>
</reference>
<dbReference type="Proteomes" id="UP001318040">
    <property type="component" value="Unplaced"/>
</dbReference>
<gene>
    <name evidence="3" type="primary">LOC116938450</name>
</gene>
<feature type="compositionally biased region" description="Basic and acidic residues" evidence="1">
    <location>
        <begin position="125"/>
        <end position="146"/>
    </location>
</feature>
<name>A0AAJ7WM02_PETMA</name>
<feature type="compositionally biased region" description="Acidic residues" evidence="1">
    <location>
        <begin position="54"/>
        <end position="67"/>
    </location>
</feature>
<feature type="region of interest" description="Disordered" evidence="1">
    <location>
        <begin position="12"/>
        <end position="31"/>
    </location>
</feature>
<feature type="region of interest" description="Disordered" evidence="1">
    <location>
        <begin position="95"/>
        <end position="206"/>
    </location>
</feature>
<keyword evidence="2" id="KW-1185">Reference proteome</keyword>
<protein>
    <submittedName>
        <fullName evidence="3">Uncharacterized protein LOC116938450</fullName>
    </submittedName>
</protein>
<organism evidence="2 3">
    <name type="scientific">Petromyzon marinus</name>
    <name type="common">Sea lamprey</name>
    <dbReference type="NCBI Taxonomy" id="7757"/>
    <lineage>
        <taxon>Eukaryota</taxon>
        <taxon>Metazoa</taxon>
        <taxon>Chordata</taxon>
        <taxon>Craniata</taxon>
        <taxon>Vertebrata</taxon>
        <taxon>Cyclostomata</taxon>
        <taxon>Hyperoartia</taxon>
        <taxon>Petromyzontiformes</taxon>
        <taxon>Petromyzontidae</taxon>
        <taxon>Petromyzon</taxon>
    </lineage>
</organism>
<feature type="compositionally biased region" description="Low complexity" evidence="1">
    <location>
        <begin position="160"/>
        <end position="174"/>
    </location>
</feature>